<dbReference type="RefSeq" id="WP_004361842.1">
    <property type="nucleotide sequence ID" value="NZ_AMXF01000058.1"/>
</dbReference>
<evidence type="ECO:0000313" key="2">
    <source>
        <dbReference type="EMBL" id="ENO97214.1"/>
    </source>
</evidence>
<name>N6ZYK0_9RHOO</name>
<evidence type="ECO:0000259" key="1">
    <source>
        <dbReference type="Pfam" id="PF02954"/>
    </source>
</evidence>
<dbReference type="GO" id="GO:0043565">
    <property type="term" value="F:sequence-specific DNA binding"/>
    <property type="evidence" value="ECO:0007669"/>
    <property type="project" value="InterPro"/>
</dbReference>
<dbReference type="Gene3D" id="1.10.10.60">
    <property type="entry name" value="Homeodomain-like"/>
    <property type="match status" value="1"/>
</dbReference>
<protein>
    <submittedName>
        <fullName evidence="2">Sigma-54 dependent transcription regulator</fullName>
    </submittedName>
</protein>
<reference evidence="2 3" key="1">
    <citation type="submission" date="2012-09" db="EMBL/GenBank/DDBJ databases">
        <title>Draft Genome Sequences of 6 Strains from Genus Thauera.</title>
        <authorList>
            <person name="Liu B."/>
            <person name="Shapleigh J.P."/>
            <person name="Frostegard A.H."/>
        </authorList>
    </citation>
    <scope>NUCLEOTIDE SEQUENCE [LARGE SCALE GENOMIC DNA]</scope>
    <source>
        <strain evidence="2 3">B4P</strain>
    </source>
</reference>
<sequence>AASAAAPAVGPELAGDSVEALADTLARAERKALLAALQACGGNRRLAASRLGISRAGFYAKLQQHGIQR</sequence>
<dbReference type="SUPFAM" id="SSF46689">
    <property type="entry name" value="Homeodomain-like"/>
    <property type="match status" value="1"/>
</dbReference>
<gene>
    <name evidence="2" type="ORF">C667_09915</name>
</gene>
<proteinExistence type="predicted"/>
<dbReference type="Pfam" id="PF02954">
    <property type="entry name" value="HTH_8"/>
    <property type="match status" value="1"/>
</dbReference>
<dbReference type="AlphaFoldDB" id="N6ZYK0"/>
<evidence type="ECO:0000313" key="3">
    <source>
        <dbReference type="Proteomes" id="UP000013047"/>
    </source>
</evidence>
<feature type="domain" description="DNA binding HTH" evidence="1">
    <location>
        <begin position="24"/>
        <end position="64"/>
    </location>
</feature>
<dbReference type="InterPro" id="IPR009057">
    <property type="entry name" value="Homeodomain-like_sf"/>
</dbReference>
<dbReference type="InterPro" id="IPR002197">
    <property type="entry name" value="HTH_Fis"/>
</dbReference>
<dbReference type="PRINTS" id="PR01590">
    <property type="entry name" value="HTHFIS"/>
</dbReference>
<comment type="caution">
    <text evidence="2">The sequence shown here is derived from an EMBL/GenBank/DDBJ whole genome shotgun (WGS) entry which is preliminary data.</text>
</comment>
<organism evidence="2 3">
    <name type="scientific">Thauera phenylacetica B4P</name>
    <dbReference type="NCBI Taxonomy" id="1234382"/>
    <lineage>
        <taxon>Bacteria</taxon>
        <taxon>Pseudomonadati</taxon>
        <taxon>Pseudomonadota</taxon>
        <taxon>Betaproteobacteria</taxon>
        <taxon>Rhodocyclales</taxon>
        <taxon>Zoogloeaceae</taxon>
        <taxon>Thauera</taxon>
    </lineage>
</organism>
<accession>N6ZYK0</accession>
<dbReference type="EMBL" id="AMXF01000058">
    <property type="protein sequence ID" value="ENO97214.1"/>
    <property type="molecule type" value="Genomic_DNA"/>
</dbReference>
<dbReference type="Proteomes" id="UP000013047">
    <property type="component" value="Unassembled WGS sequence"/>
</dbReference>
<feature type="non-terminal residue" evidence="2">
    <location>
        <position position="1"/>
    </location>
</feature>
<keyword evidence="3" id="KW-1185">Reference proteome</keyword>